<dbReference type="SUPFAM" id="SSF51430">
    <property type="entry name" value="NAD(P)-linked oxidoreductase"/>
    <property type="match status" value="1"/>
</dbReference>
<dbReference type="PANTHER" id="PTHR43625:SF40">
    <property type="entry name" value="ALDO-KETO REDUCTASE YAKC [NADP(+)]"/>
    <property type="match status" value="1"/>
</dbReference>
<dbReference type="PANTHER" id="PTHR43625">
    <property type="entry name" value="AFLATOXIN B1 ALDEHYDE REDUCTASE"/>
    <property type="match status" value="1"/>
</dbReference>
<name>A0A9P4P452_9PEZI</name>
<evidence type="ECO:0000259" key="2">
    <source>
        <dbReference type="Pfam" id="PF00248"/>
    </source>
</evidence>
<protein>
    <recommendedName>
        <fullName evidence="2">NADP-dependent oxidoreductase domain-containing protein</fullName>
    </recommendedName>
</protein>
<organism evidence="3 4">
    <name type="scientific">Tothia fuscella</name>
    <dbReference type="NCBI Taxonomy" id="1048955"/>
    <lineage>
        <taxon>Eukaryota</taxon>
        <taxon>Fungi</taxon>
        <taxon>Dikarya</taxon>
        <taxon>Ascomycota</taxon>
        <taxon>Pezizomycotina</taxon>
        <taxon>Dothideomycetes</taxon>
        <taxon>Pleosporomycetidae</taxon>
        <taxon>Venturiales</taxon>
        <taxon>Cylindrosympodiaceae</taxon>
        <taxon>Tothia</taxon>
    </lineage>
</organism>
<dbReference type="Gene3D" id="3.20.20.100">
    <property type="entry name" value="NADP-dependent oxidoreductase domain"/>
    <property type="match status" value="1"/>
</dbReference>
<dbReference type="AlphaFoldDB" id="A0A9P4P452"/>
<dbReference type="OrthoDB" id="37537at2759"/>
<sequence length="68" mass="7683">MKISSEHGSDMLENTKRFSGATKFGVTSDALRLTVRSDAEYVKQAWEGSLKQLGVDQVDLYYCHRVDI</sequence>
<accession>A0A9P4P452</accession>
<proteinExistence type="predicted"/>
<dbReference type="GO" id="GO:0016491">
    <property type="term" value="F:oxidoreductase activity"/>
    <property type="evidence" value="ECO:0007669"/>
    <property type="project" value="UniProtKB-KW"/>
</dbReference>
<gene>
    <name evidence="3" type="ORF">EJ08DRAFT_704506</name>
</gene>
<evidence type="ECO:0000313" key="3">
    <source>
        <dbReference type="EMBL" id="KAF2436967.1"/>
    </source>
</evidence>
<keyword evidence="4" id="KW-1185">Reference proteome</keyword>
<dbReference type="Proteomes" id="UP000800235">
    <property type="component" value="Unassembled WGS sequence"/>
</dbReference>
<dbReference type="InterPro" id="IPR023210">
    <property type="entry name" value="NADP_OxRdtase_dom"/>
</dbReference>
<dbReference type="EMBL" id="MU007009">
    <property type="protein sequence ID" value="KAF2436967.1"/>
    <property type="molecule type" value="Genomic_DNA"/>
</dbReference>
<comment type="caution">
    <text evidence="3">The sequence shown here is derived from an EMBL/GenBank/DDBJ whole genome shotgun (WGS) entry which is preliminary data.</text>
</comment>
<evidence type="ECO:0000313" key="4">
    <source>
        <dbReference type="Proteomes" id="UP000800235"/>
    </source>
</evidence>
<dbReference type="Pfam" id="PF00248">
    <property type="entry name" value="Aldo_ket_red"/>
    <property type="match status" value="1"/>
</dbReference>
<evidence type="ECO:0000256" key="1">
    <source>
        <dbReference type="ARBA" id="ARBA00023002"/>
    </source>
</evidence>
<dbReference type="GO" id="GO:0005737">
    <property type="term" value="C:cytoplasm"/>
    <property type="evidence" value="ECO:0007669"/>
    <property type="project" value="TreeGrafter"/>
</dbReference>
<keyword evidence="1" id="KW-0560">Oxidoreductase</keyword>
<dbReference type="InterPro" id="IPR036812">
    <property type="entry name" value="NAD(P)_OxRdtase_dom_sf"/>
</dbReference>
<feature type="domain" description="NADP-dependent oxidoreductase" evidence="2">
    <location>
        <begin position="20"/>
        <end position="67"/>
    </location>
</feature>
<reference evidence="3" key="1">
    <citation type="journal article" date="2020" name="Stud. Mycol.">
        <title>101 Dothideomycetes genomes: a test case for predicting lifestyles and emergence of pathogens.</title>
        <authorList>
            <person name="Haridas S."/>
            <person name="Albert R."/>
            <person name="Binder M."/>
            <person name="Bloem J."/>
            <person name="Labutti K."/>
            <person name="Salamov A."/>
            <person name="Andreopoulos B."/>
            <person name="Baker S."/>
            <person name="Barry K."/>
            <person name="Bills G."/>
            <person name="Bluhm B."/>
            <person name="Cannon C."/>
            <person name="Castanera R."/>
            <person name="Culley D."/>
            <person name="Daum C."/>
            <person name="Ezra D."/>
            <person name="Gonzalez J."/>
            <person name="Henrissat B."/>
            <person name="Kuo A."/>
            <person name="Liang C."/>
            <person name="Lipzen A."/>
            <person name="Lutzoni F."/>
            <person name="Magnuson J."/>
            <person name="Mondo S."/>
            <person name="Nolan M."/>
            <person name="Ohm R."/>
            <person name="Pangilinan J."/>
            <person name="Park H.-J."/>
            <person name="Ramirez L."/>
            <person name="Alfaro M."/>
            <person name="Sun H."/>
            <person name="Tritt A."/>
            <person name="Yoshinaga Y."/>
            <person name="Zwiers L.-H."/>
            <person name="Turgeon B."/>
            <person name="Goodwin S."/>
            <person name="Spatafora J."/>
            <person name="Crous P."/>
            <person name="Grigoriev I."/>
        </authorList>
    </citation>
    <scope>NUCLEOTIDE SEQUENCE</scope>
    <source>
        <strain evidence="3">CBS 130266</strain>
    </source>
</reference>
<dbReference type="InterPro" id="IPR050791">
    <property type="entry name" value="Aldo-Keto_reductase"/>
</dbReference>